<dbReference type="InterPro" id="IPR009078">
    <property type="entry name" value="Ferritin-like_SF"/>
</dbReference>
<feature type="binding site" evidence="7">
    <location>
        <position position="60"/>
    </location>
    <ligand>
        <name>Fe cation</name>
        <dbReference type="ChEBI" id="CHEBI:24875"/>
        <label>1</label>
    </ligand>
</feature>
<evidence type="ECO:0000256" key="6">
    <source>
        <dbReference type="PIRNR" id="PIRNR002560"/>
    </source>
</evidence>
<name>A0A5K7YRC4_9BACT</name>
<feature type="binding site" evidence="7">
    <location>
        <position position="56"/>
    </location>
    <ligand>
        <name>Fe cation</name>
        <dbReference type="ChEBI" id="CHEBI:24875"/>
        <label>3</label>
    </ligand>
</feature>
<dbReference type="InterPro" id="IPR009040">
    <property type="entry name" value="Ferritin-like_diiron"/>
</dbReference>
<protein>
    <recommendedName>
        <fullName evidence="6">Bacterioferritin</fullName>
        <ecNumber evidence="6">1.16.3.1</ecNumber>
    </recommendedName>
</protein>
<evidence type="ECO:0000313" key="10">
    <source>
        <dbReference type="Proteomes" id="UP000427906"/>
    </source>
</evidence>
<comment type="function">
    <text evidence="6">Iron-storage protein, whose ferroxidase center binds Fe(2+), oxidizes it using dioxygen to Fe(3+), and participates in the subsequent Fe(3+) oxide mineral core formation within the central cavity of the BFR protein shell.</text>
</comment>
<proteinExistence type="inferred from homology"/>
<keyword evidence="10" id="KW-1185">Reference proteome</keyword>
<feature type="binding site" evidence="7">
    <location>
        <position position="133"/>
    </location>
    <ligand>
        <name>Fe cation</name>
        <dbReference type="ChEBI" id="CHEBI:24875"/>
        <label>1</label>
    </ligand>
</feature>
<dbReference type="InterPro" id="IPR012347">
    <property type="entry name" value="Ferritin-like"/>
</dbReference>
<dbReference type="Proteomes" id="UP000427906">
    <property type="component" value="Chromosome"/>
</dbReference>
<organism evidence="9 10">
    <name type="scientific">Desulfosarcina alkanivorans</name>
    <dbReference type="NCBI Taxonomy" id="571177"/>
    <lineage>
        <taxon>Bacteria</taxon>
        <taxon>Pseudomonadati</taxon>
        <taxon>Thermodesulfobacteriota</taxon>
        <taxon>Desulfobacteria</taxon>
        <taxon>Desulfobacterales</taxon>
        <taxon>Desulfosarcinaceae</taxon>
        <taxon>Desulfosarcina</taxon>
    </lineage>
</organism>
<dbReference type="AlphaFoldDB" id="A0A5K7YRC4"/>
<accession>A0A5K7YRC4</accession>
<evidence type="ECO:0000256" key="1">
    <source>
        <dbReference type="ARBA" id="ARBA00008093"/>
    </source>
</evidence>
<dbReference type="Pfam" id="PF00210">
    <property type="entry name" value="Ferritin"/>
    <property type="match status" value="1"/>
</dbReference>
<sequence>MAQTEREEKKAKVIDVLNRARSMELAAISQYMNQHYNLDDMDYGELAAKMKLIGIDEMRHAEAFAERIKELGGEPTSEPDQKVQKGQAVEAIYPFDAGLEDNTIDIYNQFLLVCRDNGDSVSMKIFEQIIDEEQMHFNYFDSIKDHIEKLGNVYLAKIAGTPSSTGIGPSGFAVGGDA</sequence>
<dbReference type="SUPFAM" id="SSF47240">
    <property type="entry name" value="Ferritin-like"/>
    <property type="match status" value="1"/>
</dbReference>
<evidence type="ECO:0000256" key="2">
    <source>
        <dbReference type="ARBA" id="ARBA00022434"/>
    </source>
</evidence>
<feature type="binding site" evidence="7">
    <location>
        <position position="100"/>
    </location>
    <ligand>
        <name>Fe cation</name>
        <dbReference type="ChEBI" id="CHEBI:24875"/>
        <label>2</label>
    </ligand>
</feature>
<feature type="binding site" evidence="7">
    <location>
        <position position="57"/>
    </location>
    <ligand>
        <name>Fe cation</name>
        <dbReference type="ChEBI" id="CHEBI:24875"/>
        <label>2</label>
    </ligand>
</feature>
<dbReference type="GO" id="GO:0004322">
    <property type="term" value="F:ferroxidase activity"/>
    <property type="evidence" value="ECO:0007669"/>
    <property type="project" value="UniProtKB-EC"/>
</dbReference>
<dbReference type="Gene3D" id="1.20.1260.10">
    <property type="match status" value="1"/>
</dbReference>
<evidence type="ECO:0000256" key="5">
    <source>
        <dbReference type="ARBA" id="ARBA00023004"/>
    </source>
</evidence>
<keyword evidence="4 6" id="KW-0479">Metal-binding</keyword>
<dbReference type="GO" id="GO:0006879">
    <property type="term" value="P:intracellular iron ion homeostasis"/>
    <property type="evidence" value="ECO:0007669"/>
    <property type="project" value="UniProtKB-KW"/>
</dbReference>
<dbReference type="InterPro" id="IPR002024">
    <property type="entry name" value="Bacterioferritin"/>
</dbReference>
<dbReference type="PANTHER" id="PTHR30295">
    <property type="entry name" value="BACTERIOFERRITIN"/>
    <property type="match status" value="1"/>
</dbReference>
<feature type="domain" description="Ferritin-like diiron" evidence="8">
    <location>
        <begin position="7"/>
        <end position="151"/>
    </location>
</feature>
<dbReference type="GO" id="GO:0020037">
    <property type="term" value="F:heme binding"/>
    <property type="evidence" value="ECO:0007669"/>
    <property type="project" value="TreeGrafter"/>
</dbReference>
<evidence type="ECO:0000256" key="3">
    <source>
        <dbReference type="ARBA" id="ARBA00022617"/>
    </source>
</evidence>
<dbReference type="EMBL" id="AP021874">
    <property type="protein sequence ID" value="BBO70823.1"/>
    <property type="molecule type" value="Genomic_DNA"/>
</dbReference>
<dbReference type="PROSITE" id="PS50905">
    <property type="entry name" value="FERRITIN_LIKE"/>
    <property type="match status" value="1"/>
</dbReference>
<evidence type="ECO:0000256" key="4">
    <source>
        <dbReference type="ARBA" id="ARBA00022723"/>
    </source>
</evidence>
<keyword evidence="5 6" id="KW-0408">Iron</keyword>
<dbReference type="OrthoDB" id="9800505at2"/>
<comment type="catalytic activity">
    <reaction evidence="6">
        <text>4 Fe(2+) + O2 + 4 H(+) = 4 Fe(3+) + 2 H2O</text>
        <dbReference type="Rhea" id="RHEA:11148"/>
        <dbReference type="ChEBI" id="CHEBI:15377"/>
        <dbReference type="ChEBI" id="CHEBI:15378"/>
        <dbReference type="ChEBI" id="CHEBI:15379"/>
        <dbReference type="ChEBI" id="CHEBI:29033"/>
        <dbReference type="ChEBI" id="CHEBI:29034"/>
        <dbReference type="EC" id="1.16.3.1"/>
    </reaction>
</comment>
<dbReference type="PRINTS" id="PR00601">
    <property type="entry name" value="BACFERRITIN"/>
</dbReference>
<feature type="binding site" evidence="7">
    <location>
        <position position="133"/>
    </location>
    <ligand>
        <name>Fe cation</name>
        <dbReference type="ChEBI" id="CHEBI:24875"/>
        <label>2</label>
    </ligand>
</feature>
<dbReference type="PANTHER" id="PTHR30295:SF0">
    <property type="entry name" value="BACTERIOFERRITIN"/>
    <property type="match status" value="1"/>
</dbReference>
<gene>
    <name evidence="9" type="primary">bfr</name>
    <name evidence="9" type="ORF">DSCA_47530</name>
</gene>
<feature type="binding site" evidence="7">
    <location>
        <position position="57"/>
    </location>
    <ligand>
        <name>Fe cation</name>
        <dbReference type="ChEBI" id="CHEBI:24875"/>
        <label>1</label>
    </ligand>
</feature>
<evidence type="ECO:0000256" key="7">
    <source>
        <dbReference type="PIRSR" id="PIRSR002560-1"/>
    </source>
</evidence>
<evidence type="ECO:0000313" key="9">
    <source>
        <dbReference type="EMBL" id="BBO70823.1"/>
    </source>
</evidence>
<keyword evidence="2 6" id="KW-0409">Iron storage</keyword>
<dbReference type="GO" id="GO:0008199">
    <property type="term" value="F:ferric iron binding"/>
    <property type="evidence" value="ECO:0007669"/>
    <property type="project" value="InterPro"/>
</dbReference>
<evidence type="ECO:0000259" key="8">
    <source>
        <dbReference type="PROSITE" id="PS50905"/>
    </source>
</evidence>
<dbReference type="RefSeq" id="WP_155318740.1">
    <property type="nucleotide sequence ID" value="NZ_AP021874.1"/>
</dbReference>
<feature type="binding site" evidence="7">
    <location>
        <position position="24"/>
    </location>
    <ligand>
        <name>Fe cation</name>
        <dbReference type="ChEBI" id="CHEBI:24875"/>
        <label>1</label>
    </ligand>
</feature>
<keyword evidence="3" id="KW-0349">Heme</keyword>
<feature type="binding site" description="axial binding residue" evidence="7">
    <location>
        <position position="58"/>
    </location>
    <ligand>
        <name>heme b</name>
        <dbReference type="ChEBI" id="CHEBI:60344"/>
        <note>ligand shared between dimeric partners</note>
    </ligand>
    <ligandPart>
        <name>Fe</name>
        <dbReference type="ChEBI" id="CHEBI:18248"/>
    </ligandPart>
</feature>
<dbReference type="InterPro" id="IPR008331">
    <property type="entry name" value="Ferritin_DPS_dom"/>
</dbReference>
<comment type="similarity">
    <text evidence="1 6">Belongs to the bacterioferritin family.</text>
</comment>
<dbReference type="EC" id="1.16.3.1" evidence="6"/>
<dbReference type="GO" id="GO:0006826">
    <property type="term" value="P:iron ion transport"/>
    <property type="evidence" value="ECO:0007669"/>
    <property type="project" value="InterPro"/>
</dbReference>
<dbReference type="GO" id="GO:0005829">
    <property type="term" value="C:cytosol"/>
    <property type="evidence" value="ECO:0007669"/>
    <property type="project" value="TreeGrafter"/>
</dbReference>
<feature type="binding site" evidence="7">
    <location>
        <position position="136"/>
    </location>
    <ligand>
        <name>Fe cation</name>
        <dbReference type="ChEBI" id="CHEBI:24875"/>
        <label>2</label>
    </ligand>
</feature>
<dbReference type="PIRSF" id="PIRSF002560">
    <property type="entry name" value="Bacterioferritin"/>
    <property type="match status" value="1"/>
</dbReference>
<dbReference type="KEGG" id="dalk:DSCA_47530"/>
<reference evidence="9 10" key="1">
    <citation type="submission" date="2019-11" db="EMBL/GenBank/DDBJ databases">
        <title>Comparative genomics of hydrocarbon-degrading Desulfosarcina strains.</title>
        <authorList>
            <person name="Watanabe M."/>
            <person name="Kojima H."/>
            <person name="Fukui M."/>
        </authorList>
    </citation>
    <scope>NUCLEOTIDE SEQUENCE [LARGE SCALE GENOMIC DNA]</scope>
    <source>
        <strain evidence="9 10">PL12</strain>
    </source>
</reference>